<comment type="caution">
    <text evidence="2">The sequence shown here is derived from an EMBL/GenBank/DDBJ whole genome shotgun (WGS) entry which is preliminary data.</text>
</comment>
<organism evidence="2 3">
    <name type="scientific">Monosporascus cannonballus</name>
    <dbReference type="NCBI Taxonomy" id="155416"/>
    <lineage>
        <taxon>Eukaryota</taxon>
        <taxon>Fungi</taxon>
        <taxon>Dikarya</taxon>
        <taxon>Ascomycota</taxon>
        <taxon>Pezizomycotina</taxon>
        <taxon>Sordariomycetes</taxon>
        <taxon>Xylariomycetidae</taxon>
        <taxon>Xylariales</taxon>
        <taxon>Xylariales incertae sedis</taxon>
        <taxon>Monosporascus</taxon>
    </lineage>
</organism>
<feature type="compositionally biased region" description="Pro residues" evidence="1">
    <location>
        <begin position="13"/>
        <end position="22"/>
    </location>
</feature>
<dbReference type="EMBL" id="QJNS01000090">
    <property type="protein sequence ID" value="RYO88207.1"/>
    <property type="molecule type" value="Genomic_DNA"/>
</dbReference>
<feature type="compositionally biased region" description="Polar residues" evidence="1">
    <location>
        <begin position="101"/>
        <end position="121"/>
    </location>
</feature>
<feature type="region of interest" description="Disordered" evidence="1">
    <location>
        <begin position="1"/>
        <end position="63"/>
    </location>
</feature>
<keyword evidence="3" id="KW-1185">Reference proteome</keyword>
<feature type="compositionally biased region" description="Low complexity" evidence="1">
    <location>
        <begin position="654"/>
        <end position="665"/>
    </location>
</feature>
<evidence type="ECO:0000313" key="3">
    <source>
        <dbReference type="Proteomes" id="UP000294003"/>
    </source>
</evidence>
<feature type="region of interest" description="Disordered" evidence="1">
    <location>
        <begin position="581"/>
        <end position="770"/>
    </location>
</feature>
<feature type="compositionally biased region" description="Low complexity" evidence="1">
    <location>
        <begin position="91"/>
        <end position="100"/>
    </location>
</feature>
<proteinExistence type="predicted"/>
<evidence type="ECO:0008006" key="4">
    <source>
        <dbReference type="Google" id="ProtNLM"/>
    </source>
</evidence>
<feature type="compositionally biased region" description="Low complexity" evidence="1">
    <location>
        <begin position="149"/>
        <end position="162"/>
    </location>
</feature>
<accession>A0ABY0H9X4</accession>
<feature type="compositionally biased region" description="Polar residues" evidence="1">
    <location>
        <begin position="666"/>
        <end position="678"/>
    </location>
</feature>
<gene>
    <name evidence="2" type="ORF">DL762_003812</name>
</gene>
<feature type="compositionally biased region" description="Polar residues" evidence="1">
    <location>
        <begin position="46"/>
        <end position="63"/>
    </location>
</feature>
<feature type="compositionally biased region" description="Polar residues" evidence="1">
    <location>
        <begin position="699"/>
        <end position="726"/>
    </location>
</feature>
<reference evidence="2 3" key="1">
    <citation type="submission" date="2018-06" db="EMBL/GenBank/DDBJ databases">
        <title>Complete Genomes of Monosporascus.</title>
        <authorList>
            <person name="Robinson A.J."/>
            <person name="Natvig D.O."/>
        </authorList>
    </citation>
    <scope>NUCLEOTIDE SEQUENCE [LARGE SCALE GENOMIC DNA]</scope>
    <source>
        <strain evidence="2 3">CBS 609.92</strain>
    </source>
</reference>
<feature type="compositionally biased region" description="Acidic residues" evidence="1">
    <location>
        <begin position="732"/>
        <end position="749"/>
    </location>
</feature>
<feature type="compositionally biased region" description="Polar residues" evidence="1">
    <location>
        <begin position="181"/>
        <end position="190"/>
    </location>
</feature>
<feature type="region of interest" description="Disordered" evidence="1">
    <location>
        <begin position="91"/>
        <end position="206"/>
    </location>
</feature>
<name>A0ABY0H9X4_9PEZI</name>
<evidence type="ECO:0000256" key="1">
    <source>
        <dbReference type="SAM" id="MobiDB-lite"/>
    </source>
</evidence>
<dbReference type="Proteomes" id="UP000294003">
    <property type="component" value="Unassembled WGS sequence"/>
</dbReference>
<feature type="compositionally biased region" description="Low complexity" evidence="1">
    <location>
        <begin position="23"/>
        <end position="45"/>
    </location>
</feature>
<evidence type="ECO:0000313" key="2">
    <source>
        <dbReference type="EMBL" id="RYO88207.1"/>
    </source>
</evidence>
<sequence length="770" mass="82183">MEPPMETANTPSPTSPSPPIAPPATSTTAATTAGASATTAGASTTDHTVPSPQLPSDNTLSTINDRVANGVNGLNGINGINDAGSNNPAAAPLAAATNGNETPTATGSSAPVSRTPSLTQLHTEKTQLMRPSPSSTMPAHVPATPPPGGQQHQFQRPQMQRRSSASSSHGKVPIVEPPGTYSRQSSQYNSPKGFPSPNQEYLKGNPKFIDDNARLTYAIQQSIPEAVRRAIRDNWEKAILGSEFHHAFLLNAVIHHANGAIIRRAIKEFGGKMVSDSKNEIIEQFKSNDLDEVSDLILSRCSNYFLDKAMEKRLKTIDARSLINALARAERLGYENSDVLDDQRERVMPTVPSMNQGQSISNNYNPKHPRPVAQATPGGRVADLQCRMCWRKFTSNAPYEYHVQKQVCTKPPPNANGFPFSCAACGTGFITKVGQQYHQANNVCGEHATAPATPRPAVDTGSPILLSSGNNSPMPASAMPAPPAVASSPYYAPTPVQQNSTTGVVSSKDFDPYAHLNEATLARLNEELRQAEISFAARFKEAEGIPDPTERKTKLDGLQNSFSTKQSIIRKKYGVRLRNRRTRAEIEGERQRMGLKHTSPSQREDTPSSKRQRTGQGIYLLGTQPGPLPNSVPNSPSKHLAVSDINTGLGGSSATAALTDPTLPAQSQQQTPGSQHPANQPPPHNSLSSLQRKGYRVSSHVTQPGQPLPTRATQTQSPPDQRSGSASAPVVLDDDGDSSDGDSDSDEEIPASLPPGARKPNGTPQKGLAG</sequence>
<protein>
    <recommendedName>
        <fullName evidence="4">C2H2-type domain-containing protein</fullName>
    </recommendedName>
</protein>
<feature type="compositionally biased region" description="Basic and acidic residues" evidence="1">
    <location>
        <begin position="582"/>
        <end position="592"/>
    </location>
</feature>